<feature type="compositionally biased region" description="Basic and acidic residues" evidence="1">
    <location>
        <begin position="170"/>
        <end position="181"/>
    </location>
</feature>
<dbReference type="AlphaFoldDB" id="C5KMZ3"/>
<dbReference type="InParanoid" id="C5KMZ3"/>
<dbReference type="RefSeq" id="XP_002782506.1">
    <property type="nucleotide sequence ID" value="XM_002782460.1"/>
</dbReference>
<accession>C5KMZ3</accession>
<protein>
    <submittedName>
        <fullName evidence="2">Uncharacterized protein</fullName>
    </submittedName>
</protein>
<dbReference type="GeneID" id="9044301"/>
<evidence type="ECO:0000313" key="2">
    <source>
        <dbReference type="EMBL" id="EER14301.1"/>
    </source>
</evidence>
<reference evidence="2 3" key="1">
    <citation type="submission" date="2008-07" db="EMBL/GenBank/DDBJ databases">
        <authorList>
            <person name="El-Sayed N."/>
            <person name="Caler E."/>
            <person name="Inman J."/>
            <person name="Amedeo P."/>
            <person name="Hass B."/>
            <person name="Wortman J."/>
        </authorList>
    </citation>
    <scope>NUCLEOTIDE SEQUENCE [LARGE SCALE GENOMIC DNA]</scope>
    <source>
        <strain evidence="3">ATCC 50983 / TXsc</strain>
    </source>
</reference>
<feature type="compositionally biased region" description="Low complexity" evidence="1">
    <location>
        <begin position="49"/>
        <end position="63"/>
    </location>
</feature>
<dbReference type="OrthoDB" id="10484978at2759"/>
<dbReference type="Proteomes" id="UP000007800">
    <property type="component" value="Unassembled WGS sequence"/>
</dbReference>
<feature type="non-terminal residue" evidence="2">
    <location>
        <position position="1"/>
    </location>
</feature>
<feature type="compositionally biased region" description="Low complexity" evidence="1">
    <location>
        <begin position="115"/>
        <end position="129"/>
    </location>
</feature>
<dbReference type="OMA" id="AEEPMNS"/>
<evidence type="ECO:0000256" key="1">
    <source>
        <dbReference type="SAM" id="MobiDB-lite"/>
    </source>
</evidence>
<sequence length="237" mass="25475">VLEISATSAWRAGDDRDISSSTATDTHLAVEEGVEGDRFFIGTPHDGPSDISWVETSSESSVSPTRANHSRLVPNGRPETQSPDNKAGWLSSWLGRSRAAEEPMNSAGSDRWEVSSGTSITSGASGRGRSLSRSRKPHPSGSSASIRSSSLSSVSSIGSSISSVNNKAVRRGDARQSRSSFRRENRNLLIAQATGQGAERHKFLASLREEGRLAARNQEEYKSDELFVSQSGPAWAW</sequence>
<feature type="compositionally biased region" description="Low complexity" evidence="1">
    <location>
        <begin position="140"/>
        <end position="163"/>
    </location>
</feature>
<feature type="region of interest" description="Disordered" evidence="1">
    <location>
        <begin position="1"/>
        <end position="181"/>
    </location>
</feature>
<dbReference type="EMBL" id="GG674496">
    <property type="protein sequence ID" value="EER14301.1"/>
    <property type="molecule type" value="Genomic_DNA"/>
</dbReference>
<proteinExistence type="predicted"/>
<keyword evidence="3" id="KW-1185">Reference proteome</keyword>
<organism evidence="3">
    <name type="scientific">Perkinsus marinus (strain ATCC 50983 / TXsc)</name>
    <dbReference type="NCBI Taxonomy" id="423536"/>
    <lineage>
        <taxon>Eukaryota</taxon>
        <taxon>Sar</taxon>
        <taxon>Alveolata</taxon>
        <taxon>Perkinsozoa</taxon>
        <taxon>Perkinsea</taxon>
        <taxon>Perkinsida</taxon>
        <taxon>Perkinsidae</taxon>
        <taxon>Perkinsus</taxon>
    </lineage>
</organism>
<gene>
    <name evidence="2" type="ORF">Pmar_PMAR029380</name>
</gene>
<evidence type="ECO:0000313" key="3">
    <source>
        <dbReference type="Proteomes" id="UP000007800"/>
    </source>
</evidence>
<name>C5KMZ3_PERM5</name>